<gene>
    <name evidence="1" type="ORF">LCGC14_1482630</name>
</gene>
<comment type="caution">
    <text evidence="1">The sequence shown here is derived from an EMBL/GenBank/DDBJ whole genome shotgun (WGS) entry which is preliminary data.</text>
</comment>
<dbReference type="AlphaFoldDB" id="A0A0F9J961"/>
<accession>A0A0F9J961</accession>
<name>A0A0F9J961_9ZZZZ</name>
<reference evidence="1" key="1">
    <citation type="journal article" date="2015" name="Nature">
        <title>Complex archaea that bridge the gap between prokaryotes and eukaryotes.</title>
        <authorList>
            <person name="Spang A."/>
            <person name="Saw J.H."/>
            <person name="Jorgensen S.L."/>
            <person name="Zaremba-Niedzwiedzka K."/>
            <person name="Martijn J."/>
            <person name="Lind A.E."/>
            <person name="van Eijk R."/>
            <person name="Schleper C."/>
            <person name="Guy L."/>
            <person name="Ettema T.J."/>
        </authorList>
    </citation>
    <scope>NUCLEOTIDE SEQUENCE</scope>
</reference>
<dbReference type="EMBL" id="LAZR01010561">
    <property type="protein sequence ID" value="KKM66299.1"/>
    <property type="molecule type" value="Genomic_DNA"/>
</dbReference>
<evidence type="ECO:0000313" key="1">
    <source>
        <dbReference type="EMBL" id="KKM66299.1"/>
    </source>
</evidence>
<sequence>MDKQRLMELAGINEVQYAGAASQVWVIVEYMDADFEVTGPFMSKRAADQFRSALIGEHELEPETLTVVAVSSPDESMGS</sequence>
<organism evidence="1">
    <name type="scientific">marine sediment metagenome</name>
    <dbReference type="NCBI Taxonomy" id="412755"/>
    <lineage>
        <taxon>unclassified sequences</taxon>
        <taxon>metagenomes</taxon>
        <taxon>ecological metagenomes</taxon>
    </lineage>
</organism>
<proteinExistence type="predicted"/>
<protein>
    <submittedName>
        <fullName evidence="1">Uncharacterized protein</fullName>
    </submittedName>
</protein>